<evidence type="ECO:0000313" key="8">
    <source>
        <dbReference type="Proteomes" id="UP000093737"/>
    </source>
</evidence>
<dbReference type="Pfam" id="PF00848">
    <property type="entry name" value="Ring_hydroxyl_A"/>
    <property type="match status" value="1"/>
</dbReference>
<keyword evidence="2" id="KW-0001">2Fe-2S</keyword>
<dbReference type="GO" id="GO:0016491">
    <property type="term" value="F:oxidoreductase activity"/>
    <property type="evidence" value="ECO:0007669"/>
    <property type="project" value="UniProtKB-KW"/>
</dbReference>
<proteinExistence type="predicted"/>
<comment type="cofactor">
    <cofactor evidence="1">
        <name>Fe cation</name>
        <dbReference type="ChEBI" id="CHEBI:24875"/>
    </cofactor>
</comment>
<sequence>MQPIASERDPYNGLTQTEPTLPSSAYWDAAAYQLDLDAIWYKNWLLVCREADLAQPLAFRRFRIGTQDIIVLRDDTGALRAFHNTCRHRGSQLCQESEGRLKARLITCPYHAWSYSLRGDLVRVPSKSLPDGFDKADHPLYRVALSVWRGFVFINLQEDAAGSAQASFDPASGNLGNWPLETLVAGHVLRKVMHCNWKIFWENFNECLHCPGVHKDLSRLVPIYGRGLMSRHDDPEWTRHADNDAPEFSGGLRAGAETWSSDGKTHGPVFSGLTPAERAAGQTYATSLPSMFIVGHVDYVRTVRLVPLGPEQTELVAEWLFAPEALAATDIDNIIAFGTQVLEEDAAICEVNQKGLRSMRHAAGVLMPEEYELHRFHNWVRERHAALSR</sequence>
<dbReference type="AlphaFoldDB" id="A0A6M7U340"/>
<dbReference type="SUPFAM" id="SSF50022">
    <property type="entry name" value="ISP domain"/>
    <property type="match status" value="1"/>
</dbReference>
<dbReference type="CDD" id="cd03469">
    <property type="entry name" value="Rieske_RO_Alpha_N"/>
    <property type="match status" value="1"/>
</dbReference>
<evidence type="ECO:0000256" key="1">
    <source>
        <dbReference type="ARBA" id="ARBA00001962"/>
    </source>
</evidence>
<organism evidence="7 8">
    <name type="scientific">Rhizobium loti</name>
    <name type="common">Mesorhizobium loti</name>
    <dbReference type="NCBI Taxonomy" id="381"/>
    <lineage>
        <taxon>Bacteria</taxon>
        <taxon>Pseudomonadati</taxon>
        <taxon>Pseudomonadota</taxon>
        <taxon>Alphaproteobacteria</taxon>
        <taxon>Hyphomicrobiales</taxon>
        <taxon>Phyllobacteriaceae</taxon>
        <taxon>Mesorhizobium</taxon>
    </lineage>
</organism>
<dbReference type="SUPFAM" id="SSF55961">
    <property type="entry name" value="Bet v1-like"/>
    <property type="match status" value="1"/>
</dbReference>
<dbReference type="RefSeq" id="WP_065005575.1">
    <property type="nucleotide sequence ID" value="NZ_CP033334.1"/>
</dbReference>
<accession>A0A6M7U340</accession>
<dbReference type="Pfam" id="PF00355">
    <property type="entry name" value="Rieske"/>
    <property type="match status" value="1"/>
</dbReference>
<dbReference type="GO" id="GO:0051537">
    <property type="term" value="F:2 iron, 2 sulfur cluster binding"/>
    <property type="evidence" value="ECO:0007669"/>
    <property type="project" value="UniProtKB-KW"/>
</dbReference>
<dbReference type="InterPro" id="IPR001663">
    <property type="entry name" value="Rng_hydr_dOase-A"/>
</dbReference>
<evidence type="ECO:0000256" key="3">
    <source>
        <dbReference type="ARBA" id="ARBA00022723"/>
    </source>
</evidence>
<name>A0A6M7U340_RHILI</name>
<dbReference type="Gene3D" id="3.90.380.10">
    <property type="entry name" value="Naphthalene 1,2-dioxygenase Alpha Subunit, Chain A, domain 1"/>
    <property type="match status" value="1"/>
</dbReference>
<keyword evidence="3" id="KW-0479">Metal-binding</keyword>
<evidence type="ECO:0000256" key="5">
    <source>
        <dbReference type="ARBA" id="ARBA00023004"/>
    </source>
</evidence>
<evidence type="ECO:0000256" key="4">
    <source>
        <dbReference type="ARBA" id="ARBA00023002"/>
    </source>
</evidence>
<keyword evidence="4" id="KW-0560">Oxidoreductase</keyword>
<dbReference type="InterPro" id="IPR036922">
    <property type="entry name" value="Rieske_2Fe-2S_sf"/>
</dbReference>
<dbReference type="CDD" id="cd08884">
    <property type="entry name" value="RHO_alpha_C_GbcA-like"/>
    <property type="match status" value="1"/>
</dbReference>
<evidence type="ECO:0000256" key="2">
    <source>
        <dbReference type="ARBA" id="ARBA00022714"/>
    </source>
</evidence>
<dbReference type="InterPro" id="IPR017941">
    <property type="entry name" value="Rieske_2Fe-2S"/>
</dbReference>
<evidence type="ECO:0000256" key="6">
    <source>
        <dbReference type="ARBA" id="ARBA00023014"/>
    </source>
</evidence>
<evidence type="ECO:0000313" key="7">
    <source>
        <dbReference type="EMBL" id="OBQ62024.1"/>
    </source>
</evidence>
<comment type="caution">
    <text evidence="7">The sequence shown here is derived from an EMBL/GenBank/DDBJ whole genome shotgun (WGS) entry which is preliminary data.</text>
</comment>
<protein>
    <submittedName>
        <fullName evidence="7">Ring-hydroxylating oxygenase subunit alpha</fullName>
    </submittedName>
</protein>
<dbReference type="PANTHER" id="PTHR43756">
    <property type="entry name" value="CHOLINE MONOOXYGENASE, CHLOROPLASTIC"/>
    <property type="match status" value="1"/>
</dbReference>
<dbReference type="Proteomes" id="UP000093737">
    <property type="component" value="Unassembled WGS sequence"/>
</dbReference>
<dbReference type="Gene3D" id="2.102.10.10">
    <property type="entry name" value="Rieske [2Fe-2S] iron-sulphur domain"/>
    <property type="match status" value="1"/>
</dbReference>
<gene>
    <name evidence="7" type="ORF">A8145_20265</name>
</gene>
<dbReference type="GO" id="GO:0005506">
    <property type="term" value="F:iron ion binding"/>
    <property type="evidence" value="ECO:0007669"/>
    <property type="project" value="InterPro"/>
</dbReference>
<reference evidence="7 8" key="1">
    <citation type="submission" date="2016-05" db="EMBL/GenBank/DDBJ databases">
        <authorList>
            <person name="Ramsay J.P."/>
        </authorList>
    </citation>
    <scope>NUCLEOTIDE SEQUENCE [LARGE SCALE GENOMIC DNA]</scope>
    <source>
        <strain evidence="7 8">NZP2042</strain>
    </source>
</reference>
<keyword evidence="6" id="KW-0411">Iron-sulfur</keyword>
<keyword evidence="5" id="KW-0408">Iron</keyword>
<dbReference type="EMBL" id="LYTK01000020">
    <property type="protein sequence ID" value="OBQ62024.1"/>
    <property type="molecule type" value="Genomic_DNA"/>
</dbReference>
<dbReference type="PROSITE" id="PS51296">
    <property type="entry name" value="RIESKE"/>
    <property type="match status" value="1"/>
</dbReference>
<dbReference type="PANTHER" id="PTHR43756:SF5">
    <property type="entry name" value="CHOLINE MONOOXYGENASE, CHLOROPLASTIC"/>
    <property type="match status" value="1"/>
</dbReference>
<dbReference type="InterPro" id="IPR015879">
    <property type="entry name" value="Ring_hydroxy_dOase_asu_C_dom"/>
</dbReference>
<dbReference type="PRINTS" id="PR00090">
    <property type="entry name" value="RNGDIOXGNASE"/>
</dbReference>